<dbReference type="AlphaFoldDB" id="A0A1A8N2I4"/>
<protein>
    <submittedName>
        <fullName evidence="3">Uncharacterized protein</fullName>
    </submittedName>
</protein>
<feature type="region of interest" description="Disordered" evidence="1">
    <location>
        <begin position="92"/>
        <end position="123"/>
    </location>
</feature>
<organism evidence="3">
    <name type="scientific">Nothobranchius pienaari</name>
    <dbReference type="NCBI Taxonomy" id="704102"/>
    <lineage>
        <taxon>Eukaryota</taxon>
        <taxon>Metazoa</taxon>
        <taxon>Chordata</taxon>
        <taxon>Craniata</taxon>
        <taxon>Vertebrata</taxon>
        <taxon>Euteleostomi</taxon>
        <taxon>Actinopterygii</taxon>
        <taxon>Neopterygii</taxon>
        <taxon>Teleostei</taxon>
        <taxon>Neoteleostei</taxon>
        <taxon>Acanthomorphata</taxon>
        <taxon>Ovalentaria</taxon>
        <taxon>Atherinomorphae</taxon>
        <taxon>Cyprinodontiformes</taxon>
        <taxon>Nothobranchiidae</taxon>
        <taxon>Nothobranchius</taxon>
    </lineage>
</organism>
<reference evidence="3" key="2">
    <citation type="submission" date="2016-06" db="EMBL/GenBank/DDBJ databases">
        <title>The genome of a short-lived fish provides insights into sex chromosome evolution and the genetic control of aging.</title>
        <authorList>
            <person name="Reichwald K."/>
            <person name="Felder M."/>
            <person name="Petzold A."/>
            <person name="Koch P."/>
            <person name="Groth M."/>
            <person name="Platzer M."/>
        </authorList>
    </citation>
    <scope>NUCLEOTIDE SEQUENCE</scope>
    <source>
        <tissue evidence="3">Brain</tissue>
    </source>
</reference>
<reference evidence="3" key="1">
    <citation type="submission" date="2016-05" db="EMBL/GenBank/DDBJ databases">
        <authorList>
            <person name="Lavstsen T."/>
            <person name="Jespersen J.S."/>
        </authorList>
    </citation>
    <scope>NUCLEOTIDE SEQUENCE</scope>
    <source>
        <tissue evidence="3">Brain</tissue>
    </source>
</reference>
<feature type="transmembrane region" description="Helical" evidence="2">
    <location>
        <begin position="17"/>
        <end position="34"/>
    </location>
</feature>
<dbReference type="EMBL" id="HAEF01021933">
    <property type="protein sequence ID" value="SBR63092.1"/>
    <property type="molecule type" value="Transcribed_RNA"/>
</dbReference>
<feature type="non-terminal residue" evidence="3">
    <location>
        <position position="123"/>
    </location>
</feature>
<name>A0A1A8N2I4_9TELE</name>
<gene>
    <name evidence="3" type="primary">Nfu_g_1_015978</name>
</gene>
<proteinExistence type="predicted"/>
<evidence type="ECO:0000256" key="2">
    <source>
        <dbReference type="SAM" id="Phobius"/>
    </source>
</evidence>
<keyword evidence="2" id="KW-1133">Transmembrane helix</keyword>
<evidence type="ECO:0000313" key="3">
    <source>
        <dbReference type="EMBL" id="SBR63092.1"/>
    </source>
</evidence>
<keyword evidence="2" id="KW-0472">Membrane</keyword>
<evidence type="ECO:0000256" key="1">
    <source>
        <dbReference type="SAM" id="MobiDB-lite"/>
    </source>
</evidence>
<accession>A0A1A8N2I4</accession>
<sequence length="123" mass="13815">QVINNITDGHMTQFHHFYLFLSIRLSQVILILILKACSGADLQNSGCHLVHMEWGEVVRVSKTLNSGFLSLCEMLASQPAVRWWSLSPPRVGEDEELLDQPGPQNLVWPKPTGEEISSTQDTM</sequence>
<feature type="non-terminal residue" evidence="3">
    <location>
        <position position="1"/>
    </location>
</feature>
<keyword evidence="2" id="KW-0812">Transmembrane</keyword>